<dbReference type="NCBIfam" id="NF033537">
    <property type="entry name" value="lasso_biosyn_B2"/>
    <property type="match status" value="1"/>
</dbReference>
<gene>
    <name evidence="2" type="ORF">LK12_22265</name>
</gene>
<comment type="caution">
    <text evidence="2">The sequence shown here is derived from an EMBL/GenBank/DDBJ whole genome shotgun (WGS) entry which is preliminary data.</text>
</comment>
<evidence type="ECO:0000313" key="2">
    <source>
        <dbReference type="EMBL" id="KHK89070.1"/>
    </source>
</evidence>
<dbReference type="AlphaFoldDB" id="A0A0B1ZF00"/>
<dbReference type="Pfam" id="PF13471">
    <property type="entry name" value="Transglut_core3"/>
    <property type="match status" value="1"/>
</dbReference>
<organism evidence="2 3">
    <name type="scientific">Novosphingobium malaysiense</name>
    <dbReference type="NCBI Taxonomy" id="1348853"/>
    <lineage>
        <taxon>Bacteria</taxon>
        <taxon>Pseudomonadati</taxon>
        <taxon>Pseudomonadota</taxon>
        <taxon>Alphaproteobacteria</taxon>
        <taxon>Sphingomonadales</taxon>
        <taxon>Sphingomonadaceae</taxon>
        <taxon>Novosphingobium</taxon>
    </lineage>
</organism>
<dbReference type="MEROPS" id="C96.001"/>
<dbReference type="Proteomes" id="UP000031057">
    <property type="component" value="Unassembled WGS sequence"/>
</dbReference>
<dbReference type="EMBL" id="JTDI01000009">
    <property type="protein sequence ID" value="KHK89070.1"/>
    <property type="molecule type" value="Genomic_DNA"/>
</dbReference>
<evidence type="ECO:0000259" key="1">
    <source>
        <dbReference type="Pfam" id="PF13471"/>
    </source>
</evidence>
<feature type="domain" description="Microcin J25-processing protein McjB C-terminal" evidence="1">
    <location>
        <begin position="88"/>
        <end position="197"/>
    </location>
</feature>
<keyword evidence="3" id="KW-1185">Reference proteome</keyword>
<evidence type="ECO:0000313" key="3">
    <source>
        <dbReference type="Proteomes" id="UP000031057"/>
    </source>
</evidence>
<reference evidence="2 3" key="1">
    <citation type="submission" date="2014-10" db="EMBL/GenBank/DDBJ databases">
        <title>Genome sequence of Novosphingobium malaysiense MUSC 273(T).</title>
        <authorList>
            <person name="Lee L.-H."/>
        </authorList>
    </citation>
    <scope>NUCLEOTIDE SEQUENCE [LARGE SCALE GENOMIC DNA]</scope>
    <source>
        <strain evidence="2 3">MUSC 273</strain>
    </source>
</reference>
<dbReference type="InterPro" id="IPR053521">
    <property type="entry name" value="McjB-like"/>
</dbReference>
<dbReference type="InterPro" id="IPR032708">
    <property type="entry name" value="McjB_C"/>
</dbReference>
<dbReference type="RefSeq" id="WP_039290033.1">
    <property type="nucleotide sequence ID" value="NZ_JTDI01000009.1"/>
</dbReference>
<sequence>MDLGRDRYFCLDAEREAAFASLLDDPGTAPDRAIDDLRARGLLVERRGEGSTSLAACPSGIASRSLLDAAAARSGLRHLPGLARALSRARRDLRKDGLAHVLSDLAGLRARPGARASDLDMAAIARAFETLALLATHHDQCLPRSLAMCRYLIRRGIAAEVVFAVKLDPFKAHCWVEADGWIVNDRLEAAMPFTPIRRL</sequence>
<proteinExistence type="predicted"/>
<dbReference type="OrthoDB" id="119963at2"/>
<accession>A0A0B1ZF00</accession>
<name>A0A0B1ZF00_9SPHN</name>
<protein>
    <recommendedName>
        <fullName evidence="1">Microcin J25-processing protein McjB C-terminal domain-containing protein</fullName>
    </recommendedName>
</protein>